<dbReference type="Pfam" id="PF03480">
    <property type="entry name" value="DctP"/>
    <property type="match status" value="1"/>
</dbReference>
<feature type="signal peptide" evidence="4">
    <location>
        <begin position="1"/>
        <end position="23"/>
    </location>
</feature>
<name>A0A923RWB9_9FIRM</name>
<dbReference type="EMBL" id="JACOPL010000008">
    <property type="protein sequence ID" value="MBC5725818.1"/>
    <property type="molecule type" value="Genomic_DNA"/>
</dbReference>
<dbReference type="PANTHER" id="PTHR33376">
    <property type="match status" value="1"/>
</dbReference>
<dbReference type="NCBIfam" id="NF037995">
    <property type="entry name" value="TRAP_S1"/>
    <property type="match status" value="1"/>
</dbReference>
<evidence type="ECO:0000256" key="3">
    <source>
        <dbReference type="ARBA" id="ARBA00022729"/>
    </source>
</evidence>
<keyword evidence="2" id="KW-0813">Transport</keyword>
<comment type="similarity">
    <text evidence="1">Belongs to the bacterial solute-binding protein 7 family.</text>
</comment>
<evidence type="ECO:0000256" key="4">
    <source>
        <dbReference type="SAM" id="SignalP"/>
    </source>
</evidence>
<reference evidence="5" key="1">
    <citation type="submission" date="2020-08" db="EMBL/GenBank/DDBJ databases">
        <title>Genome public.</title>
        <authorList>
            <person name="Liu C."/>
            <person name="Sun Q."/>
        </authorList>
    </citation>
    <scope>NUCLEOTIDE SEQUENCE</scope>
    <source>
        <strain evidence="5">NSJ-28</strain>
    </source>
</reference>
<accession>A0A923RWB9</accession>
<evidence type="ECO:0000256" key="2">
    <source>
        <dbReference type="ARBA" id="ARBA00022448"/>
    </source>
</evidence>
<gene>
    <name evidence="5" type="ORF">H8S45_10170</name>
</gene>
<dbReference type="CDD" id="cd13603">
    <property type="entry name" value="PBP2_TRAP_Siap_TeaA_like"/>
    <property type="match status" value="1"/>
</dbReference>
<dbReference type="AlphaFoldDB" id="A0A923RWB9"/>
<organism evidence="5 6">
    <name type="scientific">Agathobaculum faecis</name>
    <dbReference type="NCBI Taxonomy" id="2763013"/>
    <lineage>
        <taxon>Bacteria</taxon>
        <taxon>Bacillati</taxon>
        <taxon>Bacillota</taxon>
        <taxon>Clostridia</taxon>
        <taxon>Eubacteriales</taxon>
        <taxon>Butyricicoccaceae</taxon>
        <taxon>Agathobaculum</taxon>
    </lineage>
</organism>
<proteinExistence type="inferred from homology"/>
<dbReference type="InterPro" id="IPR038404">
    <property type="entry name" value="TRAP_DctP_sf"/>
</dbReference>
<dbReference type="Gene3D" id="3.40.190.170">
    <property type="entry name" value="Bacterial extracellular solute-binding protein, family 7"/>
    <property type="match status" value="1"/>
</dbReference>
<dbReference type="RefSeq" id="WP_054327840.1">
    <property type="nucleotide sequence ID" value="NZ_JACOPL010000008.1"/>
</dbReference>
<dbReference type="Proteomes" id="UP000606499">
    <property type="component" value="Unassembled WGS sequence"/>
</dbReference>
<dbReference type="GO" id="GO:0055085">
    <property type="term" value="P:transmembrane transport"/>
    <property type="evidence" value="ECO:0007669"/>
    <property type="project" value="InterPro"/>
</dbReference>
<keyword evidence="6" id="KW-1185">Reference proteome</keyword>
<comment type="caution">
    <text evidence="5">The sequence shown here is derived from an EMBL/GenBank/DDBJ whole genome shotgun (WGS) entry which is preliminary data.</text>
</comment>
<evidence type="ECO:0000313" key="6">
    <source>
        <dbReference type="Proteomes" id="UP000606499"/>
    </source>
</evidence>
<dbReference type="PROSITE" id="PS51257">
    <property type="entry name" value="PROKAR_LIPOPROTEIN"/>
    <property type="match status" value="1"/>
</dbReference>
<keyword evidence="3 4" id="KW-0732">Signal</keyword>
<evidence type="ECO:0000313" key="5">
    <source>
        <dbReference type="EMBL" id="MBC5725818.1"/>
    </source>
</evidence>
<dbReference type="PANTHER" id="PTHR33376:SF7">
    <property type="entry name" value="C4-DICARBOXYLATE-BINDING PROTEIN DCTB"/>
    <property type="match status" value="1"/>
</dbReference>
<evidence type="ECO:0000256" key="1">
    <source>
        <dbReference type="ARBA" id="ARBA00009023"/>
    </source>
</evidence>
<sequence length="354" mass="39867">MKLRKICALFLASSLLLSVAACAPNTTVESNNDGGETSANTEAKVFTIGHSNPADPDDQYHYFCEQLNKNLQEICDGAIQFEIFSDSQFGTETEMFQAVSDGSLDAVCISNNIVSGSIPQLQVLDLPYFFDSEDEYQFLVDNEDFLNEITPIYEGTWNMHQFAPVLDASWRTLFTKGKAVKTFEDMKDLKVRVTTNRVHEAAYKALGTIPSVIAWNECYTAFQQGVIDGLDVGVPIAATMGFYEVSDYCTRVNPFPILCWPMINMDVWNSLTEEEQGWITEAGYDAAMAQRTHQREMEVSFTEMEEEAGIEFFEPDLTPFKEATASVRDQFKPEIGEDFYTMCVNLVEEYRAGK</sequence>
<feature type="chain" id="PRO_5038766849" evidence="4">
    <location>
        <begin position="24"/>
        <end position="354"/>
    </location>
</feature>
<dbReference type="InterPro" id="IPR018389">
    <property type="entry name" value="DctP_fam"/>
</dbReference>
<protein>
    <submittedName>
        <fullName evidence="5">TRAP transporter substrate-binding protein</fullName>
    </submittedName>
</protein>